<sequence>MGVDSFVVNLSGGVSIAIAISSHVPRSTDVMVADGFPPDNRLGFAHLLDVFVNSGRIHLIGELKSGGAVPTLHQVDKVKHGHKSDRYEDVTVLARAGCATGGDGKALEIDDKARHTRALAPGEGC</sequence>
<dbReference type="AlphaFoldDB" id="A0A087TQ53"/>
<name>A0A087TQ53_STEMI</name>
<reference evidence="1 2" key="1">
    <citation type="submission" date="2013-11" db="EMBL/GenBank/DDBJ databases">
        <title>Genome sequencing of Stegodyphus mimosarum.</title>
        <authorList>
            <person name="Bechsgaard J."/>
        </authorList>
    </citation>
    <scope>NUCLEOTIDE SEQUENCE [LARGE SCALE GENOMIC DNA]</scope>
</reference>
<evidence type="ECO:0000313" key="1">
    <source>
        <dbReference type="EMBL" id="KFM67242.1"/>
    </source>
</evidence>
<accession>A0A087TQ53</accession>
<evidence type="ECO:0000313" key="2">
    <source>
        <dbReference type="Proteomes" id="UP000054359"/>
    </source>
</evidence>
<organism evidence="1 2">
    <name type="scientific">Stegodyphus mimosarum</name>
    <name type="common">African social velvet spider</name>
    <dbReference type="NCBI Taxonomy" id="407821"/>
    <lineage>
        <taxon>Eukaryota</taxon>
        <taxon>Metazoa</taxon>
        <taxon>Ecdysozoa</taxon>
        <taxon>Arthropoda</taxon>
        <taxon>Chelicerata</taxon>
        <taxon>Arachnida</taxon>
        <taxon>Araneae</taxon>
        <taxon>Araneomorphae</taxon>
        <taxon>Entelegynae</taxon>
        <taxon>Eresoidea</taxon>
        <taxon>Eresidae</taxon>
        <taxon>Stegodyphus</taxon>
    </lineage>
</organism>
<protein>
    <submittedName>
        <fullName evidence="1">Uncharacterized protein</fullName>
    </submittedName>
</protein>
<keyword evidence="2" id="KW-1185">Reference proteome</keyword>
<proteinExistence type="predicted"/>
<gene>
    <name evidence="1" type="ORF">X975_12624</name>
</gene>
<dbReference type="EMBL" id="KK116268">
    <property type="protein sequence ID" value="KFM67242.1"/>
    <property type="molecule type" value="Genomic_DNA"/>
</dbReference>
<dbReference type="Proteomes" id="UP000054359">
    <property type="component" value="Unassembled WGS sequence"/>
</dbReference>
<feature type="non-terminal residue" evidence="1">
    <location>
        <position position="125"/>
    </location>
</feature>